<dbReference type="Proteomes" id="UP000011523">
    <property type="component" value="Unassembled WGS sequence"/>
</dbReference>
<comment type="caution">
    <text evidence="1">The sequence shown here is derived from an EMBL/GenBank/DDBJ whole genome shotgun (WGS) entry which is preliminary data.</text>
</comment>
<evidence type="ECO:0000313" key="2">
    <source>
        <dbReference type="Proteomes" id="UP000011523"/>
    </source>
</evidence>
<proteinExistence type="predicted"/>
<protein>
    <submittedName>
        <fullName evidence="1">Alcohol dehydrogenase</fullName>
    </submittedName>
</protein>
<name>M0DDM0_9EURY</name>
<evidence type="ECO:0000313" key="1">
    <source>
        <dbReference type="EMBL" id="ELZ33545.1"/>
    </source>
</evidence>
<sequence length="55" mass="5843">MGVGSQAMFGRMTDALAATGTTPVVDSSFGFDEVSEAYRYVERGDHQGKVVVSLD</sequence>
<accession>M0DDM0</accession>
<reference evidence="1 2" key="1">
    <citation type="journal article" date="2014" name="PLoS Genet.">
        <title>Phylogenetically driven sequencing of extremely halophilic archaea reveals strategies for static and dynamic osmo-response.</title>
        <authorList>
            <person name="Becker E.A."/>
            <person name="Seitzer P.M."/>
            <person name="Tritt A."/>
            <person name="Larsen D."/>
            <person name="Krusor M."/>
            <person name="Yao A.I."/>
            <person name="Wu D."/>
            <person name="Madern D."/>
            <person name="Eisen J.A."/>
            <person name="Darling A.E."/>
            <person name="Facciotti M.T."/>
        </authorList>
    </citation>
    <scope>NUCLEOTIDE SEQUENCE [LARGE SCALE GENOMIC DNA]</scope>
    <source>
        <strain evidence="1 2">DSM 14210</strain>
    </source>
</reference>
<keyword evidence="2" id="KW-1185">Reference proteome</keyword>
<dbReference type="Pfam" id="PF13602">
    <property type="entry name" value="ADH_zinc_N_2"/>
    <property type="match status" value="1"/>
</dbReference>
<dbReference type="Gene3D" id="3.90.180.10">
    <property type="entry name" value="Medium-chain alcohol dehydrogenases, catalytic domain"/>
    <property type="match status" value="1"/>
</dbReference>
<dbReference type="EMBL" id="AOJD01000076">
    <property type="protein sequence ID" value="ELZ33545.1"/>
    <property type="molecule type" value="Genomic_DNA"/>
</dbReference>
<gene>
    <name evidence="1" type="ORF">C472_14131</name>
</gene>
<organism evidence="1 2">
    <name type="scientific">Halorubrum tebenquichense DSM 14210</name>
    <dbReference type="NCBI Taxonomy" id="1227485"/>
    <lineage>
        <taxon>Archaea</taxon>
        <taxon>Methanobacteriati</taxon>
        <taxon>Methanobacteriota</taxon>
        <taxon>Stenosarchaea group</taxon>
        <taxon>Halobacteria</taxon>
        <taxon>Halobacteriales</taxon>
        <taxon>Haloferacaceae</taxon>
        <taxon>Halorubrum</taxon>
    </lineage>
</organism>
<dbReference type="PATRIC" id="fig|1227485.3.peg.2778"/>
<dbReference type="AlphaFoldDB" id="M0DDM0"/>